<evidence type="ECO:0000256" key="1">
    <source>
        <dbReference type="ARBA" id="ARBA00006068"/>
    </source>
</evidence>
<evidence type="ECO:0000256" key="3">
    <source>
        <dbReference type="SAM" id="Phobius"/>
    </source>
</evidence>
<dbReference type="InterPro" id="IPR004474">
    <property type="entry name" value="LytR_CpsA_psr"/>
</dbReference>
<evidence type="ECO:0000256" key="2">
    <source>
        <dbReference type="SAM" id="MobiDB-lite"/>
    </source>
</evidence>
<feature type="transmembrane region" description="Helical" evidence="3">
    <location>
        <begin position="28"/>
        <end position="47"/>
    </location>
</feature>
<dbReference type="Gene3D" id="3.40.630.190">
    <property type="entry name" value="LCP protein"/>
    <property type="match status" value="1"/>
</dbReference>
<dbReference type="PANTHER" id="PTHR33392:SF6">
    <property type="entry name" value="POLYISOPRENYL-TEICHOIC ACID--PEPTIDOGLYCAN TEICHOIC ACID TRANSFERASE TAGU"/>
    <property type="match status" value="1"/>
</dbReference>
<dbReference type="InterPro" id="IPR050922">
    <property type="entry name" value="LytR/CpsA/Psr_CW_biosynth"/>
</dbReference>
<reference evidence="5" key="2">
    <citation type="submission" date="2020-09" db="EMBL/GenBank/DDBJ databases">
        <authorList>
            <person name="Sun Q."/>
            <person name="Ohkuma M."/>
        </authorList>
    </citation>
    <scope>NUCLEOTIDE SEQUENCE</scope>
    <source>
        <strain evidence="5">JCM 3086</strain>
    </source>
</reference>
<dbReference type="EMBL" id="BMQA01000011">
    <property type="protein sequence ID" value="GGJ24686.1"/>
    <property type="molecule type" value="Genomic_DNA"/>
</dbReference>
<feature type="region of interest" description="Disordered" evidence="2">
    <location>
        <begin position="349"/>
        <end position="387"/>
    </location>
</feature>
<dbReference type="Proteomes" id="UP000657574">
    <property type="component" value="Unassembled WGS sequence"/>
</dbReference>
<feature type="compositionally biased region" description="Basic and acidic residues" evidence="2">
    <location>
        <begin position="349"/>
        <end position="358"/>
    </location>
</feature>
<name>A0A917NSM0_9ACTN</name>
<dbReference type="AlphaFoldDB" id="A0A917NSM0"/>
<organism evidence="5 6">
    <name type="scientific">Streptomyces brasiliensis</name>
    <dbReference type="NCBI Taxonomy" id="1954"/>
    <lineage>
        <taxon>Bacteria</taxon>
        <taxon>Bacillati</taxon>
        <taxon>Actinomycetota</taxon>
        <taxon>Actinomycetes</taxon>
        <taxon>Kitasatosporales</taxon>
        <taxon>Streptomycetaceae</taxon>
        <taxon>Streptomyces</taxon>
    </lineage>
</organism>
<dbReference type="Pfam" id="PF03816">
    <property type="entry name" value="LytR_cpsA_psr"/>
    <property type="match status" value="1"/>
</dbReference>
<evidence type="ECO:0000259" key="4">
    <source>
        <dbReference type="Pfam" id="PF03816"/>
    </source>
</evidence>
<feature type="domain" description="Cell envelope-related transcriptional attenuator" evidence="4">
    <location>
        <begin position="106"/>
        <end position="261"/>
    </location>
</feature>
<proteinExistence type="inferred from homology"/>
<accession>A0A917NSM0</accession>
<keyword evidence="3" id="KW-1133">Transmembrane helix</keyword>
<gene>
    <name evidence="5" type="ORF">GCM10010121_039690</name>
</gene>
<comment type="caution">
    <text evidence="5">The sequence shown here is derived from an EMBL/GenBank/DDBJ whole genome shotgun (WGS) entry which is preliminary data.</text>
</comment>
<protein>
    <submittedName>
        <fullName evidence="5">Transcriptional regulator</fullName>
    </submittedName>
</protein>
<sequence>MNATSGAGASATGDGLIRRRRGRWTRGAALGAGALVLLTGGAGWAVYAKLSGNITADEAAAAELARYERERPTALVRGAQNILLIGSDTRAGTGNRKYGKDSGTERSDTTILLHLAANRRSATAVSLPRDLMVDVPSCRRPDGSRSEPTFAMLNYAFETGGSACTIRTVEKLTNVRVDHHVVVDFSGFKQMVDSVDGVEVCLAKPVNDKAAKLRLPAGRVTLDGEQALGYVRARETLGNGSDTDRMDRQQRLLGALVDKVRSEDVLLNPMRLYPVLNAATSSLTTDPDLASLRGLYQLVRGLRNIPTNHVQFLTVPRESYVYNANRDQLVEPEAEKLFALLRADKPVKVTNATERESGSKSGNSGHKNDPSSALTFRGNTAADDNCR</sequence>
<dbReference type="PANTHER" id="PTHR33392">
    <property type="entry name" value="POLYISOPRENYL-TEICHOIC ACID--PEPTIDOGLYCAN TEICHOIC ACID TRANSFERASE TAGU"/>
    <property type="match status" value="1"/>
</dbReference>
<reference evidence="5" key="1">
    <citation type="journal article" date="2014" name="Int. J. Syst. Evol. Microbiol.">
        <title>Complete genome sequence of Corynebacterium casei LMG S-19264T (=DSM 44701T), isolated from a smear-ripened cheese.</title>
        <authorList>
            <consortium name="US DOE Joint Genome Institute (JGI-PGF)"/>
            <person name="Walter F."/>
            <person name="Albersmeier A."/>
            <person name="Kalinowski J."/>
            <person name="Ruckert C."/>
        </authorList>
    </citation>
    <scope>NUCLEOTIDE SEQUENCE</scope>
    <source>
        <strain evidence="5">JCM 3086</strain>
    </source>
</reference>
<dbReference type="NCBIfam" id="TIGR00350">
    <property type="entry name" value="lytR_cpsA_psr"/>
    <property type="match status" value="1"/>
</dbReference>
<evidence type="ECO:0000313" key="5">
    <source>
        <dbReference type="EMBL" id="GGJ24686.1"/>
    </source>
</evidence>
<keyword evidence="3" id="KW-0812">Transmembrane</keyword>
<keyword evidence="6" id="KW-1185">Reference proteome</keyword>
<keyword evidence="3" id="KW-0472">Membrane</keyword>
<dbReference type="RefSeq" id="WP_189312526.1">
    <property type="nucleotide sequence ID" value="NZ_BMQA01000011.1"/>
</dbReference>
<comment type="similarity">
    <text evidence="1">Belongs to the LytR/CpsA/Psr (LCP) family.</text>
</comment>
<evidence type="ECO:0000313" key="6">
    <source>
        <dbReference type="Proteomes" id="UP000657574"/>
    </source>
</evidence>